<dbReference type="AlphaFoldDB" id="A0A1B2ADX9"/>
<dbReference type="EMBL" id="CP016591">
    <property type="protein sequence ID" value="ANY20359.1"/>
    <property type="molecule type" value="Genomic_DNA"/>
</dbReference>
<reference evidence="2 3" key="1">
    <citation type="submission" date="2016-07" db="EMBL/GenBank/DDBJ databases">
        <title>Complete genome sequence of Altererythrobacter dongtanensis KCTC 22672, a type strain with esterase isolated from tidal flat.</title>
        <authorList>
            <person name="Cheng H."/>
            <person name="Wu Y.-H."/>
            <person name="Zhou P."/>
            <person name="Huo Y.-Y."/>
            <person name="Wang C.-S."/>
            <person name="Xu X.-W."/>
        </authorList>
    </citation>
    <scope>NUCLEOTIDE SEQUENCE [LARGE SCALE GENOMIC DNA]</scope>
    <source>
        <strain evidence="2 3">KCTC 22672</strain>
    </source>
</reference>
<dbReference type="Pfam" id="PF00814">
    <property type="entry name" value="TsaD"/>
    <property type="match status" value="1"/>
</dbReference>
<name>A0A1B2ADX9_9SPHN</name>
<dbReference type="InterPro" id="IPR000905">
    <property type="entry name" value="Gcp-like_dom"/>
</dbReference>
<protein>
    <submittedName>
        <fullName evidence="2">tRNA threonylcarbamoyladenosine biosynthesis protein TsaB</fullName>
    </submittedName>
</protein>
<gene>
    <name evidence="2" type="primary">tsaB</name>
    <name evidence="2" type="ORF">A6F68_01849</name>
</gene>
<proteinExistence type="predicted"/>
<dbReference type="Gene3D" id="3.30.420.40">
    <property type="match status" value="2"/>
</dbReference>
<sequence length="204" mass="20949">MRTLAIECATEACSIALSDGDHLVAADHRVLGRGHAEHLVPMIASLPGRGRAERIMVSLGPGSFTGVRIGMAVANALAIAWGAEVTGYPTLDLVAAMALAGEPADRLTVCMAGGHGEWFVQDFGPAGEPLTPLASLTPDAARNRGAAHAIAGTRAAELAELLGTGFSARPMLPDARHASLLRAASFTDTIAPIYGRGPDARLPA</sequence>
<dbReference type="OrthoDB" id="9809995at2"/>
<organism evidence="2 3">
    <name type="scientific">Tsuneonella dongtanensis</name>
    <dbReference type="NCBI Taxonomy" id="692370"/>
    <lineage>
        <taxon>Bacteria</taxon>
        <taxon>Pseudomonadati</taxon>
        <taxon>Pseudomonadota</taxon>
        <taxon>Alphaproteobacteria</taxon>
        <taxon>Sphingomonadales</taxon>
        <taxon>Erythrobacteraceae</taxon>
        <taxon>Tsuneonella</taxon>
    </lineage>
</organism>
<evidence type="ECO:0000313" key="3">
    <source>
        <dbReference type="Proteomes" id="UP000092932"/>
    </source>
</evidence>
<dbReference type="RefSeq" id="WP_067678915.1">
    <property type="nucleotide sequence ID" value="NZ_CP016591.1"/>
</dbReference>
<dbReference type="InterPro" id="IPR022496">
    <property type="entry name" value="T6A_TsaB"/>
</dbReference>
<dbReference type="SUPFAM" id="SSF53067">
    <property type="entry name" value="Actin-like ATPase domain"/>
    <property type="match status" value="1"/>
</dbReference>
<evidence type="ECO:0000313" key="2">
    <source>
        <dbReference type="EMBL" id="ANY20359.1"/>
    </source>
</evidence>
<evidence type="ECO:0000259" key="1">
    <source>
        <dbReference type="Pfam" id="PF00814"/>
    </source>
</evidence>
<dbReference type="NCBIfam" id="TIGR03725">
    <property type="entry name" value="T6A_YeaZ"/>
    <property type="match status" value="1"/>
</dbReference>
<keyword evidence="3" id="KW-1185">Reference proteome</keyword>
<accession>A0A1B2ADX9</accession>
<dbReference type="STRING" id="692370.A6F68_01849"/>
<feature type="domain" description="Gcp-like" evidence="1">
    <location>
        <begin position="32"/>
        <end position="123"/>
    </location>
</feature>
<dbReference type="GO" id="GO:0002949">
    <property type="term" value="P:tRNA threonylcarbamoyladenosine modification"/>
    <property type="evidence" value="ECO:0007669"/>
    <property type="project" value="InterPro"/>
</dbReference>
<dbReference type="InterPro" id="IPR043129">
    <property type="entry name" value="ATPase_NBD"/>
</dbReference>
<dbReference type="KEGG" id="ado:A6F68_01849"/>
<dbReference type="Proteomes" id="UP000092932">
    <property type="component" value="Chromosome"/>
</dbReference>
<dbReference type="PATRIC" id="fig|692370.5.peg.1862"/>